<dbReference type="Gene3D" id="1.20.1290.10">
    <property type="entry name" value="AhpD-like"/>
    <property type="match status" value="1"/>
</dbReference>
<protein>
    <submittedName>
        <fullName evidence="1">Alkylhydroperoxidase</fullName>
    </submittedName>
</protein>
<dbReference type="Pfam" id="PF02627">
    <property type="entry name" value="CMD"/>
    <property type="match status" value="1"/>
</dbReference>
<dbReference type="InterPro" id="IPR003779">
    <property type="entry name" value="CMD-like"/>
</dbReference>
<proteinExistence type="predicted"/>
<organism evidence="1 2">
    <name type="scientific">Pseudomonas citronellolis</name>
    <dbReference type="NCBI Taxonomy" id="53408"/>
    <lineage>
        <taxon>Bacteria</taxon>
        <taxon>Pseudomonadati</taxon>
        <taxon>Pseudomonadota</taxon>
        <taxon>Gammaproteobacteria</taxon>
        <taxon>Pseudomonadales</taxon>
        <taxon>Pseudomonadaceae</taxon>
        <taxon>Pseudomonas</taxon>
    </lineage>
</organism>
<reference evidence="1 2" key="1">
    <citation type="submission" date="2016-05" db="EMBL/GenBank/DDBJ databases">
        <title>Genome Sequence of Pseudomonas citronellolis Strain SJTE-3, an Estrogens and Persistent Organic Pollutants degradation strain.</title>
        <authorList>
            <person name="Liang R."/>
        </authorList>
    </citation>
    <scope>NUCLEOTIDE SEQUENCE [LARGE SCALE GENOMIC DNA]</scope>
    <source>
        <strain evidence="1 2">SJTE-3</strain>
    </source>
</reference>
<accession>A0A127MTK9</accession>
<dbReference type="RefSeq" id="WP_009622167.1">
    <property type="nucleotide sequence ID" value="NZ_CALEBV010000079.1"/>
</dbReference>
<name>A0A127MTK9_9PSED</name>
<dbReference type="STRING" id="53408.A9C11_16445"/>
<keyword evidence="1" id="KW-0560">Oxidoreductase</keyword>
<dbReference type="NCBIfam" id="TIGR00778">
    <property type="entry name" value="ahpD_dom"/>
    <property type="match status" value="1"/>
</dbReference>
<dbReference type="PANTHER" id="PTHR34846">
    <property type="entry name" value="4-CARBOXYMUCONOLACTONE DECARBOXYLASE FAMILY PROTEIN (AFU_ORTHOLOGUE AFUA_6G11590)"/>
    <property type="match status" value="1"/>
</dbReference>
<keyword evidence="1" id="KW-0575">Peroxidase</keyword>
<dbReference type="AlphaFoldDB" id="A0A127MTK9"/>
<dbReference type="InterPro" id="IPR029032">
    <property type="entry name" value="AhpD-like"/>
</dbReference>
<dbReference type="InterPro" id="IPR004675">
    <property type="entry name" value="AhpD_core"/>
</dbReference>
<gene>
    <name evidence="1" type="ORF">A9C11_16445</name>
</gene>
<dbReference type="GeneID" id="72996129"/>
<dbReference type="KEGG" id="pcq:PcP3B5_30440"/>
<evidence type="ECO:0000313" key="1">
    <source>
        <dbReference type="EMBL" id="ANI15465.1"/>
    </source>
</evidence>
<dbReference type="SUPFAM" id="SSF69118">
    <property type="entry name" value="AhpD-like"/>
    <property type="match status" value="1"/>
</dbReference>
<dbReference type="EMBL" id="CP015878">
    <property type="protein sequence ID" value="ANI15465.1"/>
    <property type="molecule type" value="Genomic_DNA"/>
</dbReference>
<dbReference type="Proteomes" id="UP000077748">
    <property type="component" value="Chromosome"/>
</dbReference>
<dbReference type="PANTHER" id="PTHR34846:SF10">
    <property type="entry name" value="CYTOPLASMIC PROTEIN"/>
    <property type="match status" value="1"/>
</dbReference>
<dbReference type="GO" id="GO:0051920">
    <property type="term" value="F:peroxiredoxin activity"/>
    <property type="evidence" value="ECO:0007669"/>
    <property type="project" value="InterPro"/>
</dbReference>
<sequence>MEPRLDYYTASPEALKAILALEAATFDLSIEKPLLELVKVRVSQVNNCAFCADMHALEARRSGESERRLYAVAVWRDSPFFTERERAALAWCEAVTLLSQSNVPDEVYQQLRSQFDEREAVDLTVAISAINCWNRLAVSFRQLPAL</sequence>
<evidence type="ECO:0000313" key="2">
    <source>
        <dbReference type="Proteomes" id="UP000077748"/>
    </source>
</evidence>